<dbReference type="PANTHER" id="PTHR11735">
    <property type="entry name" value="TRNA N6-ADENOSINE THREONYLCARBAMOYLTRANSFERASE"/>
    <property type="match status" value="1"/>
</dbReference>
<dbReference type="Gene3D" id="3.30.420.40">
    <property type="match status" value="2"/>
</dbReference>
<sequence>MSVLLALDTSATASVALVVDGETRAEWTTESTTAHAEVLAPAVRSVVAEAELRGEDLDGIAVGVGPGPFTGLRVGLATAAALGFAWDVPVHGVCSLDALAHRAARHAFEAAEEEFVVAIDARRREVYWSHYAQVGGQPTPLHGPFVTPPDDVTPLPAYGAGAGLYPQALHAVTGWQDATPDAASLGAVAELALRRGRGLRPVEPLYLRESDAKVPGPRKRAGGR</sequence>
<evidence type="ECO:0000256" key="1">
    <source>
        <dbReference type="SAM" id="MobiDB-lite"/>
    </source>
</evidence>
<dbReference type="InterPro" id="IPR043129">
    <property type="entry name" value="ATPase_NBD"/>
</dbReference>
<feature type="domain" description="Gcp-like" evidence="2">
    <location>
        <begin position="32"/>
        <end position="153"/>
    </location>
</feature>
<dbReference type="InterPro" id="IPR022496">
    <property type="entry name" value="T6A_TsaB"/>
</dbReference>
<keyword evidence="4" id="KW-1185">Reference proteome</keyword>
<dbReference type="GO" id="GO:0002949">
    <property type="term" value="P:tRNA threonylcarbamoyladenosine modification"/>
    <property type="evidence" value="ECO:0007669"/>
    <property type="project" value="InterPro"/>
</dbReference>
<protein>
    <submittedName>
        <fullName evidence="3">tRNA threonylcarbamoyl adenosine modification protein YeaZ</fullName>
    </submittedName>
</protein>
<name>A0A7W7GP23_9MICC</name>
<dbReference type="RefSeq" id="WP_184241409.1">
    <property type="nucleotide sequence ID" value="NZ_JACHNA010000001.1"/>
</dbReference>
<accession>A0A7W7GP23</accession>
<dbReference type="AlphaFoldDB" id="A0A7W7GP23"/>
<comment type="caution">
    <text evidence="3">The sequence shown here is derived from an EMBL/GenBank/DDBJ whole genome shotgun (WGS) entry which is preliminary data.</text>
</comment>
<dbReference type="PANTHER" id="PTHR11735:SF11">
    <property type="entry name" value="TRNA THREONYLCARBAMOYLADENOSINE BIOSYNTHESIS PROTEIN TSAB"/>
    <property type="match status" value="1"/>
</dbReference>
<feature type="region of interest" description="Disordered" evidence="1">
    <location>
        <begin position="204"/>
        <end position="224"/>
    </location>
</feature>
<dbReference type="InterPro" id="IPR000905">
    <property type="entry name" value="Gcp-like_dom"/>
</dbReference>
<dbReference type="EMBL" id="JACHNA010000001">
    <property type="protein sequence ID" value="MBB4735688.1"/>
    <property type="molecule type" value="Genomic_DNA"/>
</dbReference>
<dbReference type="Proteomes" id="UP000540191">
    <property type="component" value="Unassembled WGS sequence"/>
</dbReference>
<dbReference type="NCBIfam" id="TIGR03725">
    <property type="entry name" value="T6A_YeaZ"/>
    <property type="match status" value="1"/>
</dbReference>
<dbReference type="Pfam" id="PF00814">
    <property type="entry name" value="TsaD"/>
    <property type="match status" value="1"/>
</dbReference>
<dbReference type="CDD" id="cd24032">
    <property type="entry name" value="ASKHA_NBD_TsaB"/>
    <property type="match status" value="1"/>
</dbReference>
<proteinExistence type="predicted"/>
<evidence type="ECO:0000259" key="2">
    <source>
        <dbReference type="Pfam" id="PF00814"/>
    </source>
</evidence>
<evidence type="ECO:0000313" key="4">
    <source>
        <dbReference type="Proteomes" id="UP000540191"/>
    </source>
</evidence>
<gene>
    <name evidence="3" type="ORF">HDA30_001196</name>
</gene>
<reference evidence="3 4" key="1">
    <citation type="submission" date="2020-08" db="EMBL/GenBank/DDBJ databases">
        <title>Sequencing the genomes of 1000 actinobacteria strains.</title>
        <authorList>
            <person name="Klenk H.-P."/>
        </authorList>
    </citation>
    <scope>NUCLEOTIDE SEQUENCE [LARGE SCALE GENOMIC DNA]</scope>
    <source>
        <strain evidence="3 4">DSM 23974</strain>
    </source>
</reference>
<dbReference type="SUPFAM" id="SSF53067">
    <property type="entry name" value="Actin-like ATPase domain"/>
    <property type="match status" value="2"/>
</dbReference>
<organism evidence="3 4">
    <name type="scientific">Micrococcus cohnii</name>
    <dbReference type="NCBI Taxonomy" id="993416"/>
    <lineage>
        <taxon>Bacteria</taxon>
        <taxon>Bacillati</taxon>
        <taxon>Actinomycetota</taxon>
        <taxon>Actinomycetes</taxon>
        <taxon>Micrococcales</taxon>
        <taxon>Micrococcaceae</taxon>
        <taxon>Micrococcus</taxon>
    </lineage>
</organism>
<dbReference type="GO" id="GO:0005829">
    <property type="term" value="C:cytosol"/>
    <property type="evidence" value="ECO:0007669"/>
    <property type="project" value="TreeGrafter"/>
</dbReference>
<evidence type="ECO:0000313" key="3">
    <source>
        <dbReference type="EMBL" id="MBB4735688.1"/>
    </source>
</evidence>